<dbReference type="RefSeq" id="WP_013575522.1">
    <property type="nucleotide sequence ID" value="NC_015061.1"/>
</dbReference>
<dbReference type="OrthoDB" id="1425700at2"/>
<keyword evidence="1" id="KW-0472">Membrane</keyword>
<dbReference type="KEGG" id="rah:Rahaq_2211"/>
<evidence type="ECO:0000313" key="2">
    <source>
        <dbReference type="EMBL" id="ADW73821.1"/>
    </source>
</evidence>
<feature type="transmembrane region" description="Helical" evidence="1">
    <location>
        <begin position="9"/>
        <end position="28"/>
    </location>
</feature>
<gene>
    <name evidence="2" type="ordered locus">Rahaq_2211</name>
</gene>
<evidence type="ECO:0000313" key="3">
    <source>
        <dbReference type="Proteomes" id="UP000007257"/>
    </source>
</evidence>
<reference evidence="2 3" key="2">
    <citation type="journal article" date="2012" name="J. Bacteriol.">
        <title>Complete Genome Sequence of Rahnella sp. Strain Y9602, a Gammaproteobacterium Isolate from Metal- and Radionuclide-Contaminated Soil.</title>
        <authorList>
            <person name="Martinez R.J."/>
            <person name="Bruce D."/>
            <person name="Detter C."/>
            <person name="Goodwin L.A."/>
            <person name="Han J."/>
            <person name="Han C.S."/>
            <person name="Held B."/>
            <person name="Land M.L."/>
            <person name="Mikhailova N."/>
            <person name="Nolan M."/>
            <person name="Pennacchio L."/>
            <person name="Pitluck S."/>
            <person name="Tapia R."/>
            <person name="Woyke T."/>
            <person name="Sobecky P.A."/>
        </authorList>
    </citation>
    <scope>NUCLEOTIDE SEQUENCE [LARGE SCALE GENOMIC DNA]</scope>
    <source>
        <strain evidence="2 3">Y9602</strain>
    </source>
</reference>
<name>A0A0H3F9A2_RAHSY</name>
<feature type="transmembrane region" description="Helical" evidence="1">
    <location>
        <begin position="128"/>
        <end position="151"/>
    </location>
</feature>
<feature type="transmembrane region" description="Helical" evidence="1">
    <location>
        <begin position="67"/>
        <end position="87"/>
    </location>
</feature>
<dbReference type="EMBL" id="CP002505">
    <property type="protein sequence ID" value="ADW73821.1"/>
    <property type="molecule type" value="Genomic_DNA"/>
</dbReference>
<dbReference type="HOGENOM" id="CLU_085010_0_0_6"/>
<keyword evidence="1" id="KW-0812">Transmembrane</keyword>
<dbReference type="eggNOG" id="ENOG5032VSV">
    <property type="taxonomic scope" value="Bacteria"/>
</dbReference>
<reference evidence="3" key="1">
    <citation type="submission" date="2011-01" db="EMBL/GenBank/DDBJ databases">
        <title>Complete sequence of chromosome of Rahnella sp. Y9602.</title>
        <authorList>
            <consortium name="US DOE Joint Genome Institute"/>
            <person name="Lucas S."/>
            <person name="Copeland A."/>
            <person name="Lapidus A."/>
            <person name="Cheng J.-F."/>
            <person name="Goodwin L."/>
            <person name="Pitluck S."/>
            <person name="Lu M."/>
            <person name="Detter J.C."/>
            <person name="Han C."/>
            <person name="Tapia R."/>
            <person name="Land M."/>
            <person name="Hauser L."/>
            <person name="Kyrpides N."/>
            <person name="Ivanova N."/>
            <person name="Ovchinnikova G."/>
            <person name="Pagani I."/>
            <person name="Sobecky P.A."/>
            <person name="Martinez R.J."/>
            <person name="Woyke T."/>
        </authorList>
    </citation>
    <scope>NUCLEOTIDE SEQUENCE [LARGE SCALE GENOMIC DNA]</scope>
    <source>
        <strain evidence="3">Y9602</strain>
    </source>
</reference>
<keyword evidence="1" id="KW-1133">Transmembrane helix</keyword>
<dbReference type="AlphaFoldDB" id="A0A0H3F9A2"/>
<sequence length="202" mass="22771" precursor="true">MKHTFFKHLLNFILLALGAICTALVIWLDVAVFKDGIQEISATEFLQELSLLAISALFFLQAKKHPALRGGMILIGGFFFCMLIRELDALFDLIHYGSWVYFASLFAVYCIAWACITPKTSLRGLSAFLVHPACHYMVCGLVLILVFSRVFGMNMIWKVVMQGEYVRTVKNIVEEGTELMGYLLCLGSAVAFWQRSEPLKTL</sequence>
<protein>
    <submittedName>
        <fullName evidence="2">Uncharacterized protein</fullName>
    </submittedName>
</protein>
<proteinExistence type="predicted"/>
<dbReference type="Proteomes" id="UP000007257">
    <property type="component" value="Chromosome"/>
</dbReference>
<accession>A0A0H3F9A2</accession>
<feature type="transmembrane region" description="Helical" evidence="1">
    <location>
        <begin position="99"/>
        <end position="116"/>
    </location>
</feature>
<organism evidence="2 3">
    <name type="scientific">Rahnella sp. (strain Y9602)</name>
    <dbReference type="NCBI Taxonomy" id="2703885"/>
    <lineage>
        <taxon>Bacteria</taxon>
        <taxon>Pseudomonadati</taxon>
        <taxon>Pseudomonadota</taxon>
        <taxon>Gammaproteobacteria</taxon>
        <taxon>Enterobacterales</taxon>
        <taxon>Yersiniaceae</taxon>
        <taxon>Rahnella</taxon>
    </lineage>
</organism>
<evidence type="ECO:0000256" key="1">
    <source>
        <dbReference type="SAM" id="Phobius"/>
    </source>
</evidence>